<keyword evidence="4" id="KW-1185">Reference proteome</keyword>
<reference evidence="3 4" key="1">
    <citation type="journal article" date="2023" name="Insect Mol. Biol.">
        <title>Genome sequencing provides insights into the evolution of gene families encoding plant cell wall-degrading enzymes in longhorned beetles.</title>
        <authorList>
            <person name="Shin N.R."/>
            <person name="Okamura Y."/>
            <person name="Kirsch R."/>
            <person name="Pauchet Y."/>
        </authorList>
    </citation>
    <scope>NUCLEOTIDE SEQUENCE [LARGE SCALE GENOMIC DNA]</scope>
    <source>
        <strain evidence="3">EAD_L_NR</strain>
    </source>
</reference>
<dbReference type="PANTHER" id="PTHR46585:SF1">
    <property type="entry name" value="CHROMO DOMAIN-CONTAINING PROTEIN"/>
    <property type="match status" value="1"/>
</dbReference>
<dbReference type="Proteomes" id="UP001159042">
    <property type="component" value="Unassembled WGS sequence"/>
</dbReference>
<dbReference type="InterPro" id="IPR012337">
    <property type="entry name" value="RNaseH-like_sf"/>
</dbReference>
<dbReference type="InterPro" id="IPR001584">
    <property type="entry name" value="Integrase_cat-core"/>
</dbReference>
<evidence type="ECO:0000256" key="1">
    <source>
        <dbReference type="SAM" id="MobiDB-lite"/>
    </source>
</evidence>
<dbReference type="GO" id="GO:0003676">
    <property type="term" value="F:nucleic acid binding"/>
    <property type="evidence" value="ECO:0007669"/>
    <property type="project" value="InterPro"/>
</dbReference>
<comment type="caution">
    <text evidence="3">The sequence shown here is derived from an EMBL/GenBank/DDBJ whole genome shotgun (WGS) entry which is preliminary data.</text>
</comment>
<dbReference type="Gene3D" id="3.30.420.10">
    <property type="entry name" value="Ribonuclease H-like superfamily/Ribonuclease H"/>
    <property type="match status" value="1"/>
</dbReference>
<dbReference type="AlphaFoldDB" id="A0AAV8VG60"/>
<dbReference type="GO" id="GO:0015074">
    <property type="term" value="P:DNA integration"/>
    <property type="evidence" value="ECO:0007669"/>
    <property type="project" value="InterPro"/>
</dbReference>
<name>A0AAV8VG60_9CUCU</name>
<dbReference type="SUPFAM" id="SSF53098">
    <property type="entry name" value="Ribonuclease H-like"/>
    <property type="match status" value="1"/>
</dbReference>
<dbReference type="EMBL" id="JANEYG010000101">
    <property type="protein sequence ID" value="KAJ8913158.1"/>
    <property type="molecule type" value="Genomic_DNA"/>
</dbReference>
<organism evidence="3 4">
    <name type="scientific">Exocentrus adspersus</name>
    <dbReference type="NCBI Taxonomy" id="1586481"/>
    <lineage>
        <taxon>Eukaryota</taxon>
        <taxon>Metazoa</taxon>
        <taxon>Ecdysozoa</taxon>
        <taxon>Arthropoda</taxon>
        <taxon>Hexapoda</taxon>
        <taxon>Insecta</taxon>
        <taxon>Pterygota</taxon>
        <taxon>Neoptera</taxon>
        <taxon>Endopterygota</taxon>
        <taxon>Coleoptera</taxon>
        <taxon>Polyphaga</taxon>
        <taxon>Cucujiformia</taxon>
        <taxon>Chrysomeloidea</taxon>
        <taxon>Cerambycidae</taxon>
        <taxon>Lamiinae</taxon>
        <taxon>Acanthocinini</taxon>
        <taxon>Exocentrus</taxon>
    </lineage>
</organism>
<evidence type="ECO:0000259" key="2">
    <source>
        <dbReference type="PROSITE" id="PS50994"/>
    </source>
</evidence>
<evidence type="ECO:0000313" key="4">
    <source>
        <dbReference type="Proteomes" id="UP001159042"/>
    </source>
</evidence>
<accession>A0AAV8VG60</accession>
<feature type="domain" description="Integrase catalytic" evidence="2">
    <location>
        <begin position="85"/>
        <end position="173"/>
    </location>
</feature>
<sequence length="242" mass="28381">MVLLKLEAEEEYTSVSLLVSEILVLIIGFVTEDRSLQRIRIYARNNKGYRYILVVINVFSKYVWAETVKRKTGKDMKGILRNCQSDLGKEFYNADFRSLIDKFKINHYSTFYTLKASVVEKVNRTLKNLIWRQSSLRGSYKWINILQNIVNQYNNTIRSTHGLKPKQINNWNAKKLLRTVYSHLKTVDPVTYFVRAAFLKRHSDPSEWRIPRAPGPDLSEGAKHYSGRLSEEMESQAFSREY</sequence>
<gene>
    <name evidence="3" type="ORF">NQ315_006076</name>
</gene>
<protein>
    <recommendedName>
        <fullName evidence="2">Integrase catalytic domain-containing protein</fullName>
    </recommendedName>
</protein>
<evidence type="ECO:0000313" key="3">
    <source>
        <dbReference type="EMBL" id="KAJ8913158.1"/>
    </source>
</evidence>
<proteinExistence type="predicted"/>
<dbReference type="InterPro" id="IPR036397">
    <property type="entry name" value="RNaseH_sf"/>
</dbReference>
<dbReference type="PROSITE" id="PS50994">
    <property type="entry name" value="INTEGRASE"/>
    <property type="match status" value="1"/>
</dbReference>
<feature type="region of interest" description="Disordered" evidence="1">
    <location>
        <begin position="209"/>
        <end position="242"/>
    </location>
</feature>
<dbReference type="PANTHER" id="PTHR46585">
    <property type="entry name" value="INTEGRASE CORE DOMAIN CONTAINING PROTEIN"/>
    <property type="match status" value="1"/>
</dbReference>